<dbReference type="AlphaFoldDB" id="C8VWV5"/>
<evidence type="ECO:0000313" key="2">
    <source>
        <dbReference type="Proteomes" id="UP000002217"/>
    </source>
</evidence>
<evidence type="ECO:0000313" key="1">
    <source>
        <dbReference type="EMBL" id="ACV62531.1"/>
    </source>
</evidence>
<accession>C8VWV5</accession>
<sequence length="241" mass="27976">MKKLIIIVLVMISVVTGFISFALDKEKYVSECLSESNFDNSGQDKEIIQGVLKNNYADTQRMLIENYDAFGFNSKEEVPKEYGKPYKVYQLGDIFSSFKNNKNISGCIDKSYFWEIPLLDNDGNILNTITVGKEKDNWSIVSAGKRFNNDLLKFYSDDDAVREYLKSEYNIEKVNKISRITAYYFDGIHIRQNNKEYIIPITARPELFKIKNLGMYTIEEFIPKYKNMLSSFGMTVENINH</sequence>
<gene>
    <name evidence="1" type="ordered locus">Dtox_1674</name>
</gene>
<protein>
    <submittedName>
        <fullName evidence="1">Uncharacterized protein</fullName>
    </submittedName>
</protein>
<dbReference type="KEGG" id="dae:Dtox_1674"/>
<name>C8VWV5_DESAS</name>
<reference evidence="1 2" key="1">
    <citation type="journal article" date="2009" name="Stand. Genomic Sci.">
        <title>Complete genome sequence of Desulfotomaculum acetoxidans type strain (5575).</title>
        <authorList>
            <person name="Spring S."/>
            <person name="Lapidus A."/>
            <person name="Schroder M."/>
            <person name="Gleim D."/>
            <person name="Sims D."/>
            <person name="Meincke L."/>
            <person name="Glavina Del Rio T."/>
            <person name="Tice H."/>
            <person name="Copeland A."/>
            <person name="Cheng J.F."/>
            <person name="Lucas S."/>
            <person name="Chen F."/>
            <person name="Nolan M."/>
            <person name="Bruce D."/>
            <person name="Goodwin L."/>
            <person name="Pitluck S."/>
            <person name="Ivanova N."/>
            <person name="Mavromatis K."/>
            <person name="Mikhailova N."/>
            <person name="Pati A."/>
            <person name="Chen A."/>
            <person name="Palaniappan K."/>
            <person name="Land M."/>
            <person name="Hauser L."/>
            <person name="Chang Y.J."/>
            <person name="Jeffries C.D."/>
            <person name="Chain P."/>
            <person name="Saunders E."/>
            <person name="Brettin T."/>
            <person name="Detter J.C."/>
            <person name="Goker M."/>
            <person name="Bristow J."/>
            <person name="Eisen J.A."/>
            <person name="Markowitz V."/>
            <person name="Hugenholtz P."/>
            <person name="Kyrpides N.C."/>
            <person name="Klenk H.P."/>
            <person name="Han C."/>
        </authorList>
    </citation>
    <scope>NUCLEOTIDE SEQUENCE [LARGE SCALE GENOMIC DNA]</scope>
    <source>
        <strain evidence="2">ATCC 49208 / DSM 771 / VKM B-1644</strain>
    </source>
</reference>
<keyword evidence="2" id="KW-1185">Reference proteome</keyword>
<dbReference type="HOGENOM" id="CLU_1150393_0_0_9"/>
<organism evidence="1 2">
    <name type="scientific">Desulfofarcimen acetoxidans (strain ATCC 49208 / DSM 771 / KCTC 5769 / VKM B-1644 / 5575)</name>
    <name type="common">Desulfotomaculum acetoxidans</name>
    <dbReference type="NCBI Taxonomy" id="485916"/>
    <lineage>
        <taxon>Bacteria</taxon>
        <taxon>Bacillati</taxon>
        <taxon>Bacillota</taxon>
        <taxon>Clostridia</taxon>
        <taxon>Eubacteriales</taxon>
        <taxon>Peptococcaceae</taxon>
        <taxon>Desulfofarcimen</taxon>
    </lineage>
</organism>
<dbReference type="Proteomes" id="UP000002217">
    <property type="component" value="Chromosome"/>
</dbReference>
<dbReference type="EMBL" id="CP001720">
    <property type="protein sequence ID" value="ACV62531.1"/>
    <property type="molecule type" value="Genomic_DNA"/>
</dbReference>
<dbReference type="RefSeq" id="WP_015757242.1">
    <property type="nucleotide sequence ID" value="NC_013216.1"/>
</dbReference>
<proteinExistence type="predicted"/>
<dbReference type="OrthoDB" id="9775557at2"/>